<evidence type="ECO:0008006" key="2">
    <source>
        <dbReference type="Google" id="ProtNLM"/>
    </source>
</evidence>
<name>A0A7C4H3B0_9CREN</name>
<sequence length="183" mass="21074">MKFNVVITYEPGINNSDWVFSQLNSCIGTSYVVAKVRSSIILLNVQDPYTFWYNLRVCIDGKETPIHRIIPVDEVVDPIVDKVAAIAREYALKRIPIDATFRITLHGHLYTVDERGRLVKMHSIDAIKVIAQDIDRKVDLKNPQWVIYIRSISIRRWQKVAILSVARSCVFKNIRVAEIQNPI</sequence>
<proteinExistence type="predicted"/>
<gene>
    <name evidence="1" type="ORF">ENU31_04925</name>
</gene>
<reference evidence="1" key="1">
    <citation type="journal article" date="2020" name="mSystems">
        <title>Genome- and Community-Level Interaction Insights into Carbon Utilization and Element Cycling Functions of Hydrothermarchaeota in Hydrothermal Sediment.</title>
        <authorList>
            <person name="Zhou Z."/>
            <person name="Liu Y."/>
            <person name="Xu W."/>
            <person name="Pan J."/>
            <person name="Luo Z.H."/>
            <person name="Li M."/>
        </authorList>
    </citation>
    <scope>NUCLEOTIDE SEQUENCE [LARGE SCALE GENOMIC DNA]</scope>
    <source>
        <strain evidence="1">SpSt-658</strain>
    </source>
</reference>
<dbReference type="AlphaFoldDB" id="A0A7C4H3B0"/>
<comment type="caution">
    <text evidence="1">The sequence shown here is derived from an EMBL/GenBank/DDBJ whole genome shotgun (WGS) entry which is preliminary data.</text>
</comment>
<protein>
    <recommendedName>
        <fullName evidence="2">THUMP domain-containing protein</fullName>
    </recommendedName>
</protein>
<accession>A0A7C4H3B0</accession>
<dbReference type="EMBL" id="DTCA01000152">
    <property type="protein sequence ID" value="HGM07732.1"/>
    <property type="molecule type" value="Genomic_DNA"/>
</dbReference>
<evidence type="ECO:0000313" key="1">
    <source>
        <dbReference type="EMBL" id="HGM07732.1"/>
    </source>
</evidence>
<organism evidence="1">
    <name type="scientific">Ignisphaera aggregans</name>
    <dbReference type="NCBI Taxonomy" id="334771"/>
    <lineage>
        <taxon>Archaea</taxon>
        <taxon>Thermoproteota</taxon>
        <taxon>Thermoprotei</taxon>
        <taxon>Desulfurococcales</taxon>
        <taxon>Desulfurococcaceae</taxon>
        <taxon>Ignisphaera</taxon>
    </lineage>
</organism>